<evidence type="ECO:0000313" key="1">
    <source>
        <dbReference type="EMBL" id="TRZ15764.1"/>
    </source>
</evidence>
<dbReference type="Proteomes" id="UP000796761">
    <property type="component" value="Unassembled WGS sequence"/>
</dbReference>
<organism evidence="1 2">
    <name type="scientific">Zosterops borbonicus</name>
    <dbReference type="NCBI Taxonomy" id="364589"/>
    <lineage>
        <taxon>Eukaryota</taxon>
        <taxon>Metazoa</taxon>
        <taxon>Chordata</taxon>
        <taxon>Craniata</taxon>
        <taxon>Vertebrata</taxon>
        <taxon>Euteleostomi</taxon>
        <taxon>Archelosauria</taxon>
        <taxon>Archosauria</taxon>
        <taxon>Dinosauria</taxon>
        <taxon>Saurischia</taxon>
        <taxon>Theropoda</taxon>
        <taxon>Coelurosauria</taxon>
        <taxon>Aves</taxon>
        <taxon>Neognathae</taxon>
        <taxon>Neoaves</taxon>
        <taxon>Telluraves</taxon>
        <taxon>Australaves</taxon>
        <taxon>Passeriformes</taxon>
        <taxon>Sylvioidea</taxon>
        <taxon>Zosteropidae</taxon>
        <taxon>Zosterops</taxon>
    </lineage>
</organism>
<evidence type="ECO:0000313" key="2">
    <source>
        <dbReference type="Proteomes" id="UP000796761"/>
    </source>
</evidence>
<protein>
    <submittedName>
        <fullName evidence="1">Uncharacterized protein</fullName>
    </submittedName>
</protein>
<proteinExistence type="predicted"/>
<keyword evidence="2" id="KW-1185">Reference proteome</keyword>
<dbReference type="AlphaFoldDB" id="A0A8K1GBS6"/>
<comment type="caution">
    <text evidence="1">The sequence shown here is derived from an EMBL/GenBank/DDBJ whole genome shotgun (WGS) entry which is preliminary data.</text>
</comment>
<sequence>MTWSRQGPWFAAIEADGDGTKSYMATPTEELNFSLRGLVRGKMTWSRQGPWFAAIEADGDGTKSYMATPTEELNFSLRGVKRKLLGSGFFSEPKTGQNHLISKKRCEAAAVLQHIGRSLLPETPST</sequence>
<accession>A0A8K1GBS6</accession>
<dbReference type="EMBL" id="SWJQ01000353">
    <property type="protein sequence ID" value="TRZ15764.1"/>
    <property type="molecule type" value="Genomic_DNA"/>
</dbReference>
<gene>
    <name evidence="1" type="ORF">HGM15179_011346</name>
</gene>
<reference evidence="1" key="1">
    <citation type="submission" date="2019-04" db="EMBL/GenBank/DDBJ databases">
        <title>Genome assembly of Zosterops borbonicus 15179.</title>
        <authorList>
            <person name="Leroy T."/>
            <person name="Anselmetti Y."/>
            <person name="Tilak M.-K."/>
            <person name="Nabholz B."/>
        </authorList>
    </citation>
    <scope>NUCLEOTIDE SEQUENCE</scope>
    <source>
        <strain evidence="1">HGM_15179</strain>
        <tissue evidence="1">Muscle</tissue>
    </source>
</reference>
<name>A0A8K1GBS6_9PASS</name>